<keyword evidence="4" id="KW-0949">S-adenosyl-L-methionine</keyword>
<protein>
    <recommendedName>
        <fullName evidence="1">DNA (cytosine-5-)-methyltransferase</fullName>
        <ecNumber evidence="1">2.1.1.37</ecNumber>
    </recommendedName>
</protein>
<organism evidence="5">
    <name type="scientific">marine sediment metagenome</name>
    <dbReference type="NCBI Taxonomy" id="412755"/>
    <lineage>
        <taxon>unclassified sequences</taxon>
        <taxon>metagenomes</taxon>
        <taxon>ecological metagenomes</taxon>
    </lineage>
</organism>
<dbReference type="PANTHER" id="PTHR10629">
    <property type="entry name" value="CYTOSINE-SPECIFIC METHYLTRANSFERASE"/>
    <property type="match status" value="1"/>
</dbReference>
<comment type="caution">
    <text evidence="5">The sequence shown here is derived from an EMBL/GenBank/DDBJ whole genome shotgun (WGS) entry which is preliminary data.</text>
</comment>
<evidence type="ECO:0000313" key="5">
    <source>
        <dbReference type="EMBL" id="GAG87621.1"/>
    </source>
</evidence>
<evidence type="ECO:0000256" key="2">
    <source>
        <dbReference type="ARBA" id="ARBA00022603"/>
    </source>
</evidence>
<dbReference type="GO" id="GO:0044027">
    <property type="term" value="P:negative regulation of gene expression via chromosomal CpG island methylation"/>
    <property type="evidence" value="ECO:0007669"/>
    <property type="project" value="TreeGrafter"/>
</dbReference>
<dbReference type="PANTHER" id="PTHR10629:SF52">
    <property type="entry name" value="DNA (CYTOSINE-5)-METHYLTRANSFERASE 1"/>
    <property type="match status" value="1"/>
</dbReference>
<accession>X1CTS3</accession>
<evidence type="ECO:0000256" key="3">
    <source>
        <dbReference type="ARBA" id="ARBA00022679"/>
    </source>
</evidence>
<dbReference type="EMBL" id="BART01010302">
    <property type="protein sequence ID" value="GAG87621.1"/>
    <property type="molecule type" value="Genomic_DNA"/>
</dbReference>
<keyword evidence="3" id="KW-0808">Transferase</keyword>
<dbReference type="AlphaFoldDB" id="X1CTS3"/>
<dbReference type="GO" id="GO:0032259">
    <property type="term" value="P:methylation"/>
    <property type="evidence" value="ECO:0007669"/>
    <property type="project" value="UniProtKB-KW"/>
</dbReference>
<feature type="non-terminal residue" evidence="5">
    <location>
        <position position="1"/>
    </location>
</feature>
<dbReference type="Pfam" id="PF00145">
    <property type="entry name" value="DNA_methylase"/>
    <property type="match status" value="1"/>
</dbReference>
<sequence>HEVNTGEILEKAGLSVGEVTVLTGASPCEPFSTAGRRMSVQDSRAKTVDEFIRVINEARPRFFVFEQVPGFTRAAKRHISFYERVKKRPEELHPDERLGSAFEEIMAQFRDTGYALSYSDGKPQDSILNAADYGAPQKRKRFVLIGAWDGQAVAPPKKTHGASDSPEVARGSLKPWNTLRDALAGLNDPQPEYLKFPNSWGKYLVFIPPGGYWKDLPEELHKEALGGAYDETGSNLKGGRTGFLRRLAWDKPAPNHGIALTHVRSSGRLLALSSAKALASTTNAAIREWS</sequence>
<gene>
    <name evidence="5" type="ORF">S01H4_22465</name>
</gene>
<dbReference type="PRINTS" id="PR00105">
    <property type="entry name" value="C5METTRFRASE"/>
</dbReference>
<dbReference type="GO" id="GO:0005634">
    <property type="term" value="C:nucleus"/>
    <property type="evidence" value="ECO:0007669"/>
    <property type="project" value="TreeGrafter"/>
</dbReference>
<keyword evidence="2" id="KW-0489">Methyltransferase</keyword>
<dbReference type="InterPro" id="IPR001525">
    <property type="entry name" value="C5_MeTfrase"/>
</dbReference>
<dbReference type="GO" id="GO:0003886">
    <property type="term" value="F:DNA (cytosine-5-)-methyltransferase activity"/>
    <property type="evidence" value="ECO:0007669"/>
    <property type="project" value="UniProtKB-EC"/>
</dbReference>
<reference evidence="5" key="1">
    <citation type="journal article" date="2014" name="Front. Microbiol.">
        <title>High frequency of phylogenetically diverse reductive dehalogenase-homologous genes in deep subseafloor sedimentary metagenomes.</title>
        <authorList>
            <person name="Kawai M."/>
            <person name="Futagami T."/>
            <person name="Toyoda A."/>
            <person name="Takaki Y."/>
            <person name="Nishi S."/>
            <person name="Hori S."/>
            <person name="Arai W."/>
            <person name="Tsubouchi T."/>
            <person name="Morono Y."/>
            <person name="Uchiyama I."/>
            <person name="Ito T."/>
            <person name="Fujiyama A."/>
            <person name="Inagaki F."/>
            <person name="Takami H."/>
        </authorList>
    </citation>
    <scope>NUCLEOTIDE SEQUENCE</scope>
    <source>
        <strain evidence="5">Expedition CK06-06</strain>
    </source>
</reference>
<name>X1CTS3_9ZZZZ</name>
<dbReference type="GO" id="GO:0003677">
    <property type="term" value="F:DNA binding"/>
    <property type="evidence" value="ECO:0007669"/>
    <property type="project" value="TreeGrafter"/>
</dbReference>
<dbReference type="InterPro" id="IPR029063">
    <property type="entry name" value="SAM-dependent_MTases_sf"/>
</dbReference>
<evidence type="ECO:0000256" key="4">
    <source>
        <dbReference type="ARBA" id="ARBA00022691"/>
    </source>
</evidence>
<dbReference type="PROSITE" id="PS51679">
    <property type="entry name" value="SAM_MT_C5"/>
    <property type="match status" value="1"/>
</dbReference>
<evidence type="ECO:0000256" key="1">
    <source>
        <dbReference type="ARBA" id="ARBA00011975"/>
    </source>
</evidence>
<dbReference type="EC" id="2.1.1.37" evidence="1"/>
<dbReference type="Gene3D" id="3.40.50.150">
    <property type="entry name" value="Vaccinia Virus protein VP39"/>
    <property type="match status" value="1"/>
</dbReference>
<dbReference type="SUPFAM" id="SSF53335">
    <property type="entry name" value="S-adenosyl-L-methionine-dependent methyltransferases"/>
    <property type="match status" value="1"/>
</dbReference>
<proteinExistence type="predicted"/>
<dbReference type="InterPro" id="IPR050390">
    <property type="entry name" value="C5-Methyltransferase"/>
</dbReference>